<dbReference type="Pfam" id="PF13744">
    <property type="entry name" value="HTH_37"/>
    <property type="match status" value="1"/>
</dbReference>
<dbReference type="SUPFAM" id="SSF47413">
    <property type="entry name" value="lambda repressor-like DNA-binding domains"/>
    <property type="match status" value="1"/>
</dbReference>
<evidence type="ECO:0000313" key="2">
    <source>
        <dbReference type="EMBL" id="CAG8456683.1"/>
    </source>
</evidence>
<dbReference type="Proteomes" id="UP000789901">
    <property type="component" value="Unassembled WGS sequence"/>
</dbReference>
<dbReference type="EMBL" id="CAJVQB010000005">
    <property type="protein sequence ID" value="CAG8456683.1"/>
    <property type="molecule type" value="Genomic_DNA"/>
</dbReference>
<evidence type="ECO:0000313" key="3">
    <source>
        <dbReference type="Proteomes" id="UP000789901"/>
    </source>
</evidence>
<keyword evidence="3" id="KW-1185">Reference proteome</keyword>
<dbReference type="InterPro" id="IPR039554">
    <property type="entry name" value="HigA2-like_HTH"/>
</dbReference>
<protein>
    <submittedName>
        <fullName evidence="2">27241_t:CDS:1</fullName>
    </submittedName>
</protein>
<gene>
    <name evidence="2" type="ORF">GMARGA_LOCUS93</name>
</gene>
<evidence type="ECO:0000259" key="1">
    <source>
        <dbReference type="Pfam" id="PF13744"/>
    </source>
</evidence>
<reference evidence="2 3" key="1">
    <citation type="submission" date="2021-06" db="EMBL/GenBank/DDBJ databases">
        <authorList>
            <person name="Kallberg Y."/>
            <person name="Tangrot J."/>
            <person name="Rosling A."/>
        </authorList>
    </citation>
    <scope>NUCLEOTIDE SEQUENCE [LARGE SCALE GENOMIC DNA]</scope>
    <source>
        <strain evidence="2 3">120-4 pot B 10/14</strain>
    </source>
</reference>
<dbReference type="Gene3D" id="1.10.260.40">
    <property type="entry name" value="lambda repressor-like DNA-binding domains"/>
    <property type="match status" value="1"/>
</dbReference>
<feature type="domain" description="HigA2-like helix-turn-helix" evidence="1">
    <location>
        <begin position="28"/>
        <end position="85"/>
    </location>
</feature>
<proteinExistence type="predicted"/>
<sequence>MTISKKKTNEEIITMPLDSEEEKIFHQVITGYLIKNNLSEAEIANRLGLDKNAVARLLRGYVESFSSDSLIAYVDKLHLPLQVKITEEINSAKQSKLIDRHF</sequence>
<name>A0ABM8VVI7_GIGMA</name>
<organism evidence="2 3">
    <name type="scientific">Gigaspora margarita</name>
    <dbReference type="NCBI Taxonomy" id="4874"/>
    <lineage>
        <taxon>Eukaryota</taxon>
        <taxon>Fungi</taxon>
        <taxon>Fungi incertae sedis</taxon>
        <taxon>Mucoromycota</taxon>
        <taxon>Glomeromycotina</taxon>
        <taxon>Glomeromycetes</taxon>
        <taxon>Diversisporales</taxon>
        <taxon>Gigasporaceae</taxon>
        <taxon>Gigaspora</taxon>
    </lineage>
</organism>
<accession>A0ABM8VVI7</accession>
<comment type="caution">
    <text evidence="2">The sequence shown here is derived from an EMBL/GenBank/DDBJ whole genome shotgun (WGS) entry which is preliminary data.</text>
</comment>
<dbReference type="InterPro" id="IPR010982">
    <property type="entry name" value="Lambda_DNA-bd_dom_sf"/>
</dbReference>